<dbReference type="GO" id="GO:0009229">
    <property type="term" value="P:thiamine diphosphate biosynthetic process"/>
    <property type="evidence" value="ECO:0007669"/>
    <property type="project" value="UniProtKB-UniRule"/>
</dbReference>
<evidence type="ECO:0000313" key="13">
    <source>
        <dbReference type="Proteomes" id="UP000242949"/>
    </source>
</evidence>
<keyword evidence="9 11" id="KW-0460">Magnesium</keyword>
<dbReference type="NCBIfam" id="TIGR00694">
    <property type="entry name" value="thiM"/>
    <property type="match status" value="1"/>
</dbReference>
<keyword evidence="7 11" id="KW-0418">Kinase</keyword>
<feature type="binding site" evidence="11">
    <location>
        <position position="190"/>
    </location>
    <ligand>
        <name>substrate</name>
    </ligand>
</feature>
<protein>
    <recommendedName>
        <fullName evidence="11">Hydroxyethylthiazole kinase</fullName>
        <ecNumber evidence="11">2.7.1.50</ecNumber>
    </recommendedName>
    <alternativeName>
        <fullName evidence="11">4-methyl-5-beta-hydroxyethylthiazole kinase</fullName>
        <shortName evidence="11">TH kinase</shortName>
        <shortName evidence="11">Thz kinase</shortName>
    </alternativeName>
</protein>
<dbReference type="CDD" id="cd01170">
    <property type="entry name" value="THZ_kinase"/>
    <property type="match status" value="1"/>
</dbReference>
<dbReference type="Proteomes" id="UP000242949">
    <property type="component" value="Unassembled WGS sequence"/>
</dbReference>
<comment type="cofactor">
    <cofactor evidence="2 11">
        <name>Mg(2+)</name>
        <dbReference type="ChEBI" id="CHEBI:18420"/>
    </cofactor>
</comment>
<keyword evidence="5 11" id="KW-0479">Metal-binding</keyword>
<dbReference type="OrthoDB" id="9778146at2"/>
<reference evidence="13" key="1">
    <citation type="submission" date="2016-09" db="EMBL/GenBank/DDBJ databases">
        <authorList>
            <person name="Varghese N."/>
            <person name="Submissions S."/>
        </authorList>
    </citation>
    <scope>NUCLEOTIDE SEQUENCE [LARGE SCALE GENOMIC DNA]</scope>
    <source>
        <strain evidence="13">S5</strain>
    </source>
</reference>
<dbReference type="GO" id="GO:0005524">
    <property type="term" value="F:ATP binding"/>
    <property type="evidence" value="ECO:0007669"/>
    <property type="project" value="UniProtKB-UniRule"/>
</dbReference>
<accession>A0A1G6JMU6</accession>
<dbReference type="GO" id="GO:0009228">
    <property type="term" value="P:thiamine biosynthetic process"/>
    <property type="evidence" value="ECO:0007669"/>
    <property type="project" value="UniProtKB-KW"/>
</dbReference>
<feature type="binding site" evidence="11">
    <location>
        <position position="42"/>
    </location>
    <ligand>
        <name>substrate</name>
    </ligand>
</feature>
<dbReference type="AlphaFoldDB" id="A0A1G6JMU6"/>
<evidence type="ECO:0000313" key="12">
    <source>
        <dbReference type="EMBL" id="SDC19286.1"/>
    </source>
</evidence>
<dbReference type="InterPro" id="IPR029056">
    <property type="entry name" value="Ribokinase-like"/>
</dbReference>
<evidence type="ECO:0000256" key="2">
    <source>
        <dbReference type="ARBA" id="ARBA00001946"/>
    </source>
</evidence>
<evidence type="ECO:0000256" key="11">
    <source>
        <dbReference type="HAMAP-Rule" id="MF_00228"/>
    </source>
</evidence>
<comment type="pathway">
    <text evidence="3 11">Cofactor biosynthesis; thiamine diphosphate biosynthesis; 4-methyl-5-(2-phosphoethyl)-thiazole from 5-(2-hydroxyethyl)-4-methylthiazole: step 1/1.</text>
</comment>
<dbReference type="UniPathway" id="UPA00060">
    <property type="reaction ID" value="UER00139"/>
</dbReference>
<keyword evidence="13" id="KW-1185">Reference proteome</keyword>
<dbReference type="SUPFAM" id="SSF53613">
    <property type="entry name" value="Ribokinase-like"/>
    <property type="match status" value="1"/>
</dbReference>
<evidence type="ECO:0000256" key="1">
    <source>
        <dbReference type="ARBA" id="ARBA00001771"/>
    </source>
</evidence>
<dbReference type="NCBIfam" id="NF006830">
    <property type="entry name" value="PRK09355.1"/>
    <property type="match status" value="1"/>
</dbReference>
<name>A0A1G6JMU6_9BACI</name>
<evidence type="ECO:0000256" key="10">
    <source>
        <dbReference type="ARBA" id="ARBA00022977"/>
    </source>
</evidence>
<comment type="function">
    <text evidence="11">Catalyzes the phosphorylation of the hydroxyl group of 4-methyl-5-beta-hydroxyethylthiazole (THZ).</text>
</comment>
<dbReference type="EC" id="2.7.1.50" evidence="11"/>
<gene>
    <name evidence="11" type="primary">thiM</name>
    <name evidence="12" type="ORF">SAMN05421734_10573</name>
</gene>
<dbReference type="PRINTS" id="PR01099">
    <property type="entry name" value="HYETHTZKNASE"/>
</dbReference>
<keyword evidence="10 11" id="KW-0784">Thiamine biosynthesis</keyword>
<evidence type="ECO:0000256" key="9">
    <source>
        <dbReference type="ARBA" id="ARBA00022842"/>
    </source>
</evidence>
<keyword evidence="6 11" id="KW-0547">Nucleotide-binding</keyword>
<comment type="catalytic activity">
    <reaction evidence="1 11">
        <text>5-(2-hydroxyethyl)-4-methylthiazole + ATP = 4-methyl-5-(2-phosphooxyethyl)-thiazole + ADP + H(+)</text>
        <dbReference type="Rhea" id="RHEA:24212"/>
        <dbReference type="ChEBI" id="CHEBI:15378"/>
        <dbReference type="ChEBI" id="CHEBI:17957"/>
        <dbReference type="ChEBI" id="CHEBI:30616"/>
        <dbReference type="ChEBI" id="CHEBI:58296"/>
        <dbReference type="ChEBI" id="CHEBI:456216"/>
        <dbReference type="EC" id="2.7.1.50"/>
    </reaction>
</comment>
<dbReference type="GO" id="GO:0004417">
    <property type="term" value="F:hydroxyethylthiazole kinase activity"/>
    <property type="evidence" value="ECO:0007669"/>
    <property type="project" value="UniProtKB-UniRule"/>
</dbReference>
<dbReference type="PIRSF" id="PIRSF000513">
    <property type="entry name" value="Thz_kinase"/>
    <property type="match status" value="1"/>
</dbReference>
<organism evidence="12 13">
    <name type="scientific">Pelagirhabdus alkalitolerans</name>
    <dbReference type="NCBI Taxonomy" id="1612202"/>
    <lineage>
        <taxon>Bacteria</taxon>
        <taxon>Bacillati</taxon>
        <taxon>Bacillota</taxon>
        <taxon>Bacilli</taxon>
        <taxon>Bacillales</taxon>
        <taxon>Bacillaceae</taxon>
        <taxon>Pelagirhabdus</taxon>
    </lineage>
</organism>
<dbReference type="RefSeq" id="WP_090795435.1">
    <property type="nucleotide sequence ID" value="NZ_FMYI01000005.1"/>
</dbReference>
<proteinExistence type="inferred from homology"/>
<dbReference type="Gene3D" id="3.40.1190.20">
    <property type="match status" value="1"/>
</dbReference>
<comment type="similarity">
    <text evidence="11">Belongs to the Thz kinase family.</text>
</comment>
<sequence>MNNLTLIQAVKDQKPLVHNITNQVVMNFSANGLYAIGAQPVMAHAREEVVEMASNANALVLNIGTLTGELVDSMILAGQAANKKGTPVVLDPVGVGATHFRTEAAKRIIDTVQLTAIRGNAGEISQLAGIDAEVRGVDATGEIDRIEVAKKAQRELDIPIIVTGETDVIVTEEKCLELNNGTPLMTQVTGTGCLLTAVVAAFLSVSETTLDGLVAAVSFYTIAAEVAAQTVTSPGSFQVAFLDALSEVGIDDCQKRLQIIREERS</sequence>
<evidence type="ECO:0000256" key="7">
    <source>
        <dbReference type="ARBA" id="ARBA00022777"/>
    </source>
</evidence>
<evidence type="ECO:0000256" key="4">
    <source>
        <dbReference type="ARBA" id="ARBA00022679"/>
    </source>
</evidence>
<dbReference type="InterPro" id="IPR000417">
    <property type="entry name" value="Hyethyz_kinase"/>
</dbReference>
<evidence type="ECO:0000256" key="8">
    <source>
        <dbReference type="ARBA" id="ARBA00022840"/>
    </source>
</evidence>
<evidence type="ECO:0000256" key="5">
    <source>
        <dbReference type="ARBA" id="ARBA00022723"/>
    </source>
</evidence>
<dbReference type="Pfam" id="PF02110">
    <property type="entry name" value="HK"/>
    <property type="match status" value="1"/>
</dbReference>
<feature type="binding site" evidence="11">
    <location>
        <position position="163"/>
    </location>
    <ligand>
        <name>ATP</name>
        <dbReference type="ChEBI" id="CHEBI:30616"/>
    </ligand>
</feature>
<dbReference type="EMBL" id="FMYI01000005">
    <property type="protein sequence ID" value="SDC19286.1"/>
    <property type="molecule type" value="Genomic_DNA"/>
</dbReference>
<evidence type="ECO:0000256" key="6">
    <source>
        <dbReference type="ARBA" id="ARBA00022741"/>
    </source>
</evidence>
<keyword evidence="8 11" id="KW-0067">ATP-binding</keyword>
<dbReference type="HAMAP" id="MF_00228">
    <property type="entry name" value="Thz_kinase"/>
    <property type="match status" value="1"/>
</dbReference>
<dbReference type="GO" id="GO:0000287">
    <property type="term" value="F:magnesium ion binding"/>
    <property type="evidence" value="ECO:0007669"/>
    <property type="project" value="UniProtKB-UniRule"/>
</dbReference>
<keyword evidence="4 11" id="KW-0808">Transferase</keyword>
<feature type="binding site" evidence="11">
    <location>
        <position position="118"/>
    </location>
    <ligand>
        <name>ATP</name>
        <dbReference type="ChEBI" id="CHEBI:30616"/>
    </ligand>
</feature>
<evidence type="ECO:0000256" key="3">
    <source>
        <dbReference type="ARBA" id="ARBA00004868"/>
    </source>
</evidence>
<dbReference type="STRING" id="1612202.SAMN05421734_10573"/>